<evidence type="ECO:0000313" key="3">
    <source>
        <dbReference type="Proteomes" id="UP000195062"/>
    </source>
</evidence>
<feature type="compositionally biased region" description="Polar residues" evidence="1">
    <location>
        <begin position="85"/>
        <end position="97"/>
    </location>
</feature>
<feature type="region of interest" description="Disordered" evidence="1">
    <location>
        <begin position="85"/>
        <end position="117"/>
    </location>
</feature>
<organism evidence="2 3">
    <name type="scientific">Clavibacter michiganensis subsp. michiganensis</name>
    <dbReference type="NCBI Taxonomy" id="33013"/>
    <lineage>
        <taxon>Bacteria</taxon>
        <taxon>Bacillati</taxon>
        <taxon>Actinomycetota</taxon>
        <taxon>Actinomycetes</taxon>
        <taxon>Micrococcales</taxon>
        <taxon>Microbacteriaceae</taxon>
        <taxon>Clavibacter</taxon>
    </lineage>
</organism>
<feature type="compositionally biased region" description="Polar residues" evidence="1">
    <location>
        <begin position="50"/>
        <end position="73"/>
    </location>
</feature>
<evidence type="ECO:0000256" key="1">
    <source>
        <dbReference type="SAM" id="MobiDB-lite"/>
    </source>
</evidence>
<reference evidence="2 3" key="1">
    <citation type="submission" date="2016-08" db="EMBL/GenBank/DDBJ databases">
        <title>Genome sequence of Clavibacter michiganensis subsp. michiganensis strain CASJ007.</title>
        <authorList>
            <person name="Thapa S.P."/>
            <person name="Coaker G."/>
        </authorList>
    </citation>
    <scope>NUCLEOTIDE SEQUENCE [LARGE SCALE GENOMIC DNA]</scope>
    <source>
        <strain evidence="2">CASJ007</strain>
    </source>
</reference>
<accession>A0A251XI72</accession>
<feature type="region of interest" description="Disordered" evidence="1">
    <location>
        <begin position="1"/>
        <end position="73"/>
    </location>
</feature>
<protein>
    <submittedName>
        <fullName evidence="2">Uncharacterized protein</fullName>
    </submittedName>
</protein>
<keyword evidence="3" id="KW-1185">Reference proteome</keyword>
<evidence type="ECO:0000313" key="2">
    <source>
        <dbReference type="EMBL" id="OUE02526.1"/>
    </source>
</evidence>
<dbReference type="AlphaFoldDB" id="A0A251XI72"/>
<dbReference type="EMBL" id="MDHH01000002">
    <property type="protein sequence ID" value="OUE02526.1"/>
    <property type="molecule type" value="Genomic_DNA"/>
</dbReference>
<comment type="caution">
    <text evidence="2">The sequence shown here is derived from an EMBL/GenBank/DDBJ whole genome shotgun (WGS) entry which is preliminary data.</text>
</comment>
<feature type="compositionally biased region" description="Low complexity" evidence="1">
    <location>
        <begin position="24"/>
        <end position="35"/>
    </location>
</feature>
<dbReference type="Proteomes" id="UP000195062">
    <property type="component" value="Unassembled WGS sequence"/>
</dbReference>
<name>A0A251XI72_CLAMM</name>
<sequence length="117" mass="12309">METAVSCGVLAPMSRPMGERRRASSASVRPSSTSSARRRTSVARDPIAPTNATGRRSAATSSGTSKRSSWVSTQITVRASTSVRARYSSGHSATTSWADGKRARVAKAGRASHTVTR</sequence>
<gene>
    <name evidence="2" type="ORF">CMMCAS07_10950</name>
</gene>
<proteinExistence type="predicted"/>